<accession>A0A0R2HY58</accession>
<feature type="site" description="Lowers pKa of active site Cys" evidence="3">
    <location>
        <position position="162"/>
    </location>
</feature>
<keyword evidence="1 3" id="KW-0808">Transferase</keyword>
<dbReference type="GO" id="GO:0009107">
    <property type="term" value="P:lipoate biosynthetic process"/>
    <property type="evidence" value="ECO:0007669"/>
    <property type="project" value="UniProtKB-UniRule"/>
</dbReference>
<evidence type="ECO:0000313" key="6">
    <source>
        <dbReference type="Proteomes" id="UP000051658"/>
    </source>
</evidence>
<reference evidence="5 6" key="1">
    <citation type="journal article" date="2015" name="Genome Announc.">
        <title>Expanding the biotechnology potential of lactobacilli through comparative genomics of 213 strains and associated genera.</title>
        <authorList>
            <person name="Sun Z."/>
            <person name="Harris H.M."/>
            <person name="McCann A."/>
            <person name="Guo C."/>
            <person name="Argimon S."/>
            <person name="Zhang W."/>
            <person name="Yang X."/>
            <person name="Jeffery I.B."/>
            <person name="Cooney J.C."/>
            <person name="Kagawa T.F."/>
            <person name="Liu W."/>
            <person name="Song Y."/>
            <person name="Salvetti E."/>
            <person name="Wrobel A."/>
            <person name="Rasinkangas P."/>
            <person name="Parkhill J."/>
            <person name="Rea M.C."/>
            <person name="O'Sullivan O."/>
            <person name="Ritari J."/>
            <person name="Douillard F.P."/>
            <person name="Paul Ross R."/>
            <person name="Yang R."/>
            <person name="Briner A.E."/>
            <person name="Felis G.E."/>
            <person name="de Vos W.M."/>
            <person name="Barrangou R."/>
            <person name="Klaenhammer T.R."/>
            <person name="Caufield P.W."/>
            <person name="Cui Y."/>
            <person name="Zhang H."/>
            <person name="O'Toole P.W."/>
        </authorList>
    </citation>
    <scope>NUCLEOTIDE SEQUENCE [LARGE SCALE GENOMIC DNA]</scope>
    <source>
        <strain evidence="5 6">DSM 20623</strain>
    </source>
</reference>
<dbReference type="EC" id="2.3.1.204" evidence="3"/>
<dbReference type="Gene3D" id="3.30.930.10">
    <property type="entry name" value="Bira Bifunctional Protein, Domain 2"/>
    <property type="match status" value="1"/>
</dbReference>
<dbReference type="GO" id="GO:0033819">
    <property type="term" value="F:lipoyl(octanoyl) transferase activity"/>
    <property type="evidence" value="ECO:0007669"/>
    <property type="project" value="InterPro"/>
</dbReference>
<organism evidence="5 6">
    <name type="scientific">Carnobacterium divergens DSM 20623</name>
    <dbReference type="NCBI Taxonomy" id="1449336"/>
    <lineage>
        <taxon>Bacteria</taxon>
        <taxon>Bacillati</taxon>
        <taxon>Bacillota</taxon>
        <taxon>Bacilli</taxon>
        <taxon>Lactobacillales</taxon>
        <taxon>Carnobacteriaceae</taxon>
        <taxon>Carnobacterium</taxon>
    </lineage>
</organism>
<evidence type="ECO:0000313" key="5">
    <source>
        <dbReference type="EMBL" id="KRN57665.1"/>
    </source>
</evidence>
<dbReference type="PANTHER" id="PTHR43679">
    <property type="entry name" value="OCTANOYLTRANSFERASE LIPM-RELATED"/>
    <property type="match status" value="1"/>
</dbReference>
<dbReference type="CDD" id="cd16443">
    <property type="entry name" value="LplA"/>
    <property type="match status" value="1"/>
</dbReference>
<dbReference type="EMBL" id="JQBS01000003">
    <property type="protein sequence ID" value="KRN57665.1"/>
    <property type="molecule type" value="Genomic_DNA"/>
</dbReference>
<dbReference type="InterPro" id="IPR045864">
    <property type="entry name" value="aa-tRNA-synth_II/BPL/LPL"/>
</dbReference>
<dbReference type="GeneID" id="89588050"/>
<dbReference type="PANTHER" id="PTHR43679:SF2">
    <property type="entry name" value="OCTANOYL-[GCVH]:PROTEIN N-OCTANOYLTRANSFERASE"/>
    <property type="match status" value="1"/>
</dbReference>
<dbReference type="SUPFAM" id="SSF55681">
    <property type="entry name" value="Class II aaRS and biotin synthetases"/>
    <property type="match status" value="1"/>
</dbReference>
<dbReference type="AlphaFoldDB" id="A0A0R2HY58"/>
<dbReference type="PROSITE" id="PS51733">
    <property type="entry name" value="BPL_LPL_CATALYTIC"/>
    <property type="match status" value="1"/>
</dbReference>
<comment type="similarity">
    <text evidence="3">Belongs to the octanoyltransferase LipL family.</text>
</comment>
<evidence type="ECO:0000259" key="4">
    <source>
        <dbReference type="PROSITE" id="PS51733"/>
    </source>
</evidence>
<dbReference type="eggNOG" id="COG0095">
    <property type="taxonomic scope" value="Bacteria"/>
</dbReference>
<comment type="caution">
    <text evidence="5">The sequence shown here is derived from an EMBL/GenBank/DDBJ whole genome shotgun (WGS) entry which is preliminary data.</text>
</comment>
<comment type="pathway">
    <text evidence="3">Protein modification; protein lipoylation via endogenous pathway; protein N(6)-(lipoyl)lysine from octanoyl-[acyl-carrier-protein].</text>
</comment>
<dbReference type="HAMAP" id="MF_02119">
    <property type="entry name" value="LipL"/>
    <property type="match status" value="1"/>
</dbReference>
<comment type="function">
    <text evidence="3">Catalyzes the amidotransfer (transamidation) of the octanoyl moiety from octanoyl-GcvH to the lipoyl domain of the E2 subunit of lipoate-dependent enzymes.</text>
</comment>
<dbReference type="PATRIC" id="fig|1449336.4.peg.1645"/>
<name>A0A0R2HY58_CARDV</name>
<dbReference type="RefSeq" id="WP_034571664.1">
    <property type="nucleotide sequence ID" value="NZ_JQBS01000003.1"/>
</dbReference>
<dbReference type="InterPro" id="IPR004143">
    <property type="entry name" value="BPL_LPL_catalytic"/>
</dbReference>
<evidence type="ECO:0000256" key="1">
    <source>
        <dbReference type="ARBA" id="ARBA00022679"/>
    </source>
</evidence>
<feature type="active site" description="Acyl-thioester intermediate" evidence="3">
    <location>
        <position position="150"/>
    </location>
</feature>
<evidence type="ECO:0000256" key="2">
    <source>
        <dbReference type="ARBA" id="ARBA00023315"/>
    </source>
</evidence>
<evidence type="ECO:0000256" key="3">
    <source>
        <dbReference type="HAMAP-Rule" id="MF_02119"/>
    </source>
</evidence>
<feature type="domain" description="BPL/LPL catalytic" evidence="4">
    <location>
        <begin position="44"/>
        <end position="230"/>
    </location>
</feature>
<protein>
    <recommendedName>
        <fullName evidence="3">Octanoyl-[GcvH]:protein N-octanoyltransferase</fullName>
        <ecNumber evidence="3">2.3.1.204</ecNumber>
    </recommendedName>
    <alternativeName>
        <fullName evidence="3">Octanoyl-[GcvH]:E2 amidotransferase</fullName>
    </alternativeName>
</protein>
<proteinExistence type="inferred from homology"/>
<comment type="catalytic activity">
    <reaction evidence="3">
        <text>N(6)-octanoyl-L-lysyl-[glycine-cleavage complex H protein] + L-lysyl-[lipoyl-carrier protein] = N(6)-octanoyl-L-lysyl-[lipoyl-carrier protein] + L-lysyl-[glycine-cleavage complex H protein]</text>
        <dbReference type="Rhea" id="RHEA:20213"/>
        <dbReference type="Rhea" id="RHEA-COMP:10500"/>
        <dbReference type="Rhea" id="RHEA-COMP:10501"/>
        <dbReference type="Rhea" id="RHEA-COMP:10503"/>
        <dbReference type="Rhea" id="RHEA-COMP:10504"/>
        <dbReference type="ChEBI" id="CHEBI:29969"/>
        <dbReference type="ChEBI" id="CHEBI:78809"/>
        <dbReference type="EC" id="2.3.1.204"/>
    </reaction>
</comment>
<dbReference type="Pfam" id="PF21948">
    <property type="entry name" value="LplA-B_cat"/>
    <property type="match status" value="1"/>
</dbReference>
<dbReference type="InterPro" id="IPR050664">
    <property type="entry name" value="Octanoyltrans_LipM/LipL"/>
</dbReference>
<keyword evidence="2 3" id="KW-0012">Acyltransferase</keyword>
<gene>
    <name evidence="3" type="primary">lipL</name>
    <name evidence="5" type="ORF">IV74_GL001613</name>
</gene>
<sequence>MSEKKDYLSQQAYELYDSTSMPFTNQFISHFALGDSLIKKIGTHQSFGALHFWTASELVILGMMDTKLPFFKDALNVFIHHQQHFLVRNSGGLAVASNEGVLNFSLILPEDPLVKMSITEGYEFMLRLIRQTFKAYGKKIDAYEIEESYCPGDFDLSIDGKKFAGIAQRRLKKGVAIMIYLSVTGSQDKRTEMIRDFYQVGLANETVKWHFPKVNPAVMANLDELLETPLTVDGVKQRILETLTTNGCLLSDGHYDLELKEDYKLAYQKMIERNEQMLAETFDEELSR</sequence>
<dbReference type="InterPro" id="IPR024897">
    <property type="entry name" value="LipL"/>
</dbReference>
<keyword evidence="6" id="KW-1185">Reference proteome</keyword>
<dbReference type="Proteomes" id="UP000051658">
    <property type="component" value="Unassembled WGS sequence"/>
</dbReference>
<dbReference type="GO" id="GO:0009249">
    <property type="term" value="P:protein lipoylation"/>
    <property type="evidence" value="ECO:0007669"/>
    <property type="project" value="UniProtKB-UniRule"/>
</dbReference>
<comment type="miscellaneous">
    <text evidence="3">The reaction proceeds via a thioester-linked acyl-enzyme intermediate.</text>
</comment>